<feature type="compositionally biased region" description="Basic and acidic residues" evidence="4">
    <location>
        <begin position="751"/>
        <end position="761"/>
    </location>
</feature>
<dbReference type="Pfam" id="PF00023">
    <property type="entry name" value="Ank"/>
    <property type="match status" value="1"/>
</dbReference>
<dbReference type="Proteomes" id="UP001310594">
    <property type="component" value="Unassembled WGS sequence"/>
</dbReference>
<feature type="repeat" description="ANK" evidence="3">
    <location>
        <begin position="495"/>
        <end position="528"/>
    </location>
</feature>
<protein>
    <recommendedName>
        <fullName evidence="7">Ankyrin repeat protein</fullName>
    </recommendedName>
</protein>
<keyword evidence="2 3" id="KW-0040">ANK repeat</keyword>
<evidence type="ECO:0000256" key="4">
    <source>
        <dbReference type="SAM" id="MobiDB-lite"/>
    </source>
</evidence>
<evidence type="ECO:0000256" key="1">
    <source>
        <dbReference type="ARBA" id="ARBA00022737"/>
    </source>
</evidence>
<feature type="region of interest" description="Disordered" evidence="4">
    <location>
        <begin position="719"/>
        <end position="831"/>
    </location>
</feature>
<dbReference type="EMBL" id="JAVRQU010000021">
    <property type="protein sequence ID" value="KAK5691670.1"/>
    <property type="molecule type" value="Genomic_DNA"/>
</dbReference>
<reference evidence="5" key="1">
    <citation type="submission" date="2023-08" db="EMBL/GenBank/DDBJ databases">
        <title>Black Yeasts Isolated from many extreme environments.</title>
        <authorList>
            <person name="Coleine C."/>
            <person name="Stajich J.E."/>
            <person name="Selbmann L."/>
        </authorList>
    </citation>
    <scope>NUCLEOTIDE SEQUENCE</scope>
    <source>
        <strain evidence="5">CCFEE 5810</strain>
    </source>
</reference>
<keyword evidence="1" id="KW-0677">Repeat</keyword>
<evidence type="ECO:0008006" key="7">
    <source>
        <dbReference type="Google" id="ProtNLM"/>
    </source>
</evidence>
<name>A0AAN7ZZZ6_9PEZI</name>
<proteinExistence type="predicted"/>
<dbReference type="SMART" id="SM00248">
    <property type="entry name" value="ANK"/>
    <property type="match status" value="10"/>
</dbReference>
<feature type="repeat" description="ANK" evidence="3">
    <location>
        <begin position="529"/>
        <end position="562"/>
    </location>
</feature>
<feature type="region of interest" description="Disordered" evidence="4">
    <location>
        <begin position="116"/>
        <end position="140"/>
    </location>
</feature>
<gene>
    <name evidence="5" type="ORF">LTR97_011667</name>
</gene>
<dbReference type="Pfam" id="PF12796">
    <property type="entry name" value="Ank_2"/>
    <property type="match status" value="2"/>
</dbReference>
<dbReference type="PROSITE" id="PS50088">
    <property type="entry name" value="ANK_REPEAT"/>
    <property type="match status" value="3"/>
</dbReference>
<dbReference type="PANTHER" id="PTHR24198:SF165">
    <property type="entry name" value="ANKYRIN REPEAT-CONTAINING PROTEIN-RELATED"/>
    <property type="match status" value="1"/>
</dbReference>
<evidence type="ECO:0000313" key="5">
    <source>
        <dbReference type="EMBL" id="KAK5691670.1"/>
    </source>
</evidence>
<dbReference type="InterPro" id="IPR002110">
    <property type="entry name" value="Ankyrin_rpt"/>
</dbReference>
<dbReference type="InterPro" id="IPR036770">
    <property type="entry name" value="Ankyrin_rpt-contain_sf"/>
</dbReference>
<feature type="compositionally biased region" description="Polar residues" evidence="4">
    <location>
        <begin position="123"/>
        <end position="139"/>
    </location>
</feature>
<sequence length="915" mass="101477">MSSKRKAHEHTGAGPRHVNAMGPLQELIRKGTFNQFKDVLRTATFDLSKSDALAVLLSMSCHRGRLDFVEHLLSSGADPNAAVKGRPLVPLVQAVEACQPPIVQALLVAKVRHGKPPQARTKAASTSNTTISADQQSAADQERLARLESERLKQEQAKSERLALDRQRAEREYDDRLDIVKLLLRCGAKVNVIDVRGRTPLMIAKTKAVAQHLLDQGADVSVQDQDGMSALMHSRNAELAELLIDRGADIEAKDRHHRTALMLSIIEDENPAVACSLIDSKADLEAADGMGRTVLVTAVWKNRLVVVRRLLASGVNISRKDARGRNVLHHYAGDSDRRLESEDGDGPKIFRMLLEKAEDGDVKMRDLKQRCPLHWACATGNLSAAKALLQRPGTEVSPVERKRKTPLHLLVRLAPSLNDSEGTTDQRSETGLVADTSNDANMSQRQQETIRRQQKIREKAREEESRRRTELVRRINECVTLLVAYKSDINAESEGGWTPYHVACQEQSDVEIIGQLLASGANRNQRTHTGRTGFHIACEAGNRKIVKHLLAESSIDINTRDNLGNSPLLAAAGGGHKDIVNLLAPWSERQLRDLSKDAKGAAEQFYATVVDFGGYKRGNEVRKVKIYDLLHTDPNTPSLNSCSTVCKGSTVFRWIHLPANNVSWCRDLLTKRFIEEGAEDGQAFKALQRSFLHQHGGKKWHSNYMRTGCQAIPRSTELTATRQDQTPRLSVNFSPQSPTSSHFSGDGVASDDSRSSARAADDATFSNLGPALELRRSDTGPFTKGGALEVPEDTRDGIRQHRPRAHSFSQAPARAHEQVTNGGSNRPAGKDRLGYSRRVVINQVEPAIEHNVFLFAPYLHFETDVQRREMQEVARRATGDLDEKQVKFGDHFIHRTTPDEQLIRAFLKPPISGLR</sequence>
<dbReference type="Gene3D" id="1.25.40.20">
    <property type="entry name" value="Ankyrin repeat-containing domain"/>
    <property type="match status" value="4"/>
</dbReference>
<comment type="caution">
    <text evidence="5">The sequence shown here is derived from an EMBL/GenBank/DDBJ whole genome shotgun (WGS) entry which is preliminary data.</text>
</comment>
<feature type="repeat" description="ANK" evidence="3">
    <location>
        <begin position="290"/>
        <end position="322"/>
    </location>
</feature>
<dbReference type="AlphaFoldDB" id="A0AAN7ZZZ6"/>
<evidence type="ECO:0000313" key="6">
    <source>
        <dbReference type="Proteomes" id="UP001310594"/>
    </source>
</evidence>
<feature type="compositionally biased region" description="Polar residues" evidence="4">
    <location>
        <begin position="719"/>
        <end position="743"/>
    </location>
</feature>
<evidence type="ECO:0000256" key="3">
    <source>
        <dbReference type="PROSITE-ProRule" id="PRU00023"/>
    </source>
</evidence>
<evidence type="ECO:0000256" key="2">
    <source>
        <dbReference type="ARBA" id="ARBA00023043"/>
    </source>
</evidence>
<dbReference type="PROSITE" id="PS50297">
    <property type="entry name" value="ANK_REP_REGION"/>
    <property type="match status" value="1"/>
</dbReference>
<organism evidence="5 6">
    <name type="scientific">Elasticomyces elasticus</name>
    <dbReference type="NCBI Taxonomy" id="574655"/>
    <lineage>
        <taxon>Eukaryota</taxon>
        <taxon>Fungi</taxon>
        <taxon>Dikarya</taxon>
        <taxon>Ascomycota</taxon>
        <taxon>Pezizomycotina</taxon>
        <taxon>Dothideomycetes</taxon>
        <taxon>Dothideomycetidae</taxon>
        <taxon>Mycosphaerellales</taxon>
        <taxon>Teratosphaeriaceae</taxon>
        <taxon>Elasticomyces</taxon>
    </lineage>
</organism>
<accession>A0AAN7ZZZ6</accession>
<dbReference type="PANTHER" id="PTHR24198">
    <property type="entry name" value="ANKYRIN REPEAT AND PROTEIN KINASE DOMAIN-CONTAINING PROTEIN"/>
    <property type="match status" value="1"/>
</dbReference>
<dbReference type="SUPFAM" id="SSF48403">
    <property type="entry name" value="Ankyrin repeat"/>
    <property type="match status" value="2"/>
</dbReference>